<dbReference type="Pfam" id="PF00313">
    <property type="entry name" value="CSD"/>
    <property type="match status" value="1"/>
</dbReference>
<protein>
    <submittedName>
        <fullName evidence="6">Cold shock protein (Beta-ribbon, CspA family)</fullName>
    </submittedName>
    <submittedName>
        <fullName evidence="5">Cold-shock protein</fullName>
    </submittedName>
</protein>
<dbReference type="InterPro" id="IPR002059">
    <property type="entry name" value="CSP_DNA-bd"/>
</dbReference>
<evidence type="ECO:0000256" key="2">
    <source>
        <dbReference type="ARBA" id="ARBA00022490"/>
    </source>
</evidence>
<keyword evidence="8" id="KW-1185">Reference proteome</keyword>
<evidence type="ECO:0000256" key="3">
    <source>
        <dbReference type="RuleBase" id="RU000408"/>
    </source>
</evidence>
<dbReference type="EMBL" id="LJGV01000022">
    <property type="protein sequence ID" value="OEU97559.1"/>
    <property type="molecule type" value="Genomic_DNA"/>
</dbReference>
<sequence>MAQGTVKWFNAEKGYGFIAQEGGGPDVFVHYSSIDSEGYRSLEDAQRVEFEITQGRKGPQADGVRVVG</sequence>
<dbReference type="PIRSF" id="PIRSF002599">
    <property type="entry name" value="Cold_shock_A"/>
    <property type="match status" value="1"/>
</dbReference>
<dbReference type="PANTHER" id="PTHR11544">
    <property type="entry name" value="COLD SHOCK DOMAIN CONTAINING PROTEINS"/>
    <property type="match status" value="1"/>
</dbReference>
<evidence type="ECO:0000313" key="6">
    <source>
        <dbReference type="EMBL" id="SES37602.1"/>
    </source>
</evidence>
<dbReference type="AlphaFoldDB" id="A0A1E7K0W7"/>
<dbReference type="InterPro" id="IPR019844">
    <property type="entry name" value="CSD_CS"/>
</dbReference>
<dbReference type="OrthoDB" id="7477356at2"/>
<dbReference type="FunFam" id="2.40.50.140:FF:000006">
    <property type="entry name" value="Cold shock protein CspC"/>
    <property type="match status" value="1"/>
</dbReference>
<dbReference type="STRING" id="943816.AN217_06385"/>
<reference evidence="8" key="2">
    <citation type="submission" date="2016-10" db="EMBL/GenBank/DDBJ databases">
        <authorList>
            <person name="Varghese N."/>
            <person name="Submissions S."/>
        </authorList>
    </citation>
    <scope>NUCLEOTIDE SEQUENCE [LARGE SCALE GENOMIC DNA]</scope>
    <source>
        <strain evidence="8">CGMCC 4.6825</strain>
    </source>
</reference>
<dbReference type="PRINTS" id="PR00050">
    <property type="entry name" value="COLDSHOCK"/>
</dbReference>
<evidence type="ECO:0000259" key="4">
    <source>
        <dbReference type="PROSITE" id="PS51857"/>
    </source>
</evidence>
<dbReference type="GO" id="GO:0005737">
    <property type="term" value="C:cytoplasm"/>
    <property type="evidence" value="ECO:0007669"/>
    <property type="project" value="UniProtKB-SubCell"/>
</dbReference>
<dbReference type="SUPFAM" id="SSF50249">
    <property type="entry name" value="Nucleic acid-binding proteins"/>
    <property type="match status" value="1"/>
</dbReference>
<proteinExistence type="predicted"/>
<keyword evidence="2" id="KW-0963">Cytoplasm</keyword>
<dbReference type="InterPro" id="IPR012340">
    <property type="entry name" value="NA-bd_OB-fold"/>
</dbReference>
<dbReference type="GO" id="GO:0003676">
    <property type="term" value="F:nucleic acid binding"/>
    <property type="evidence" value="ECO:0007669"/>
    <property type="project" value="InterPro"/>
</dbReference>
<evidence type="ECO:0000256" key="1">
    <source>
        <dbReference type="ARBA" id="ARBA00004496"/>
    </source>
</evidence>
<evidence type="ECO:0000313" key="5">
    <source>
        <dbReference type="EMBL" id="OEU97559.1"/>
    </source>
</evidence>
<organism evidence="5 7">
    <name type="scientific">Streptomyces qinglanensis</name>
    <dbReference type="NCBI Taxonomy" id="943816"/>
    <lineage>
        <taxon>Bacteria</taxon>
        <taxon>Bacillati</taxon>
        <taxon>Actinomycetota</taxon>
        <taxon>Actinomycetes</taxon>
        <taxon>Kitasatosporales</taxon>
        <taxon>Streptomycetaceae</taxon>
        <taxon>Streptomyces</taxon>
    </lineage>
</organism>
<dbReference type="InterPro" id="IPR011129">
    <property type="entry name" value="CSD"/>
</dbReference>
<dbReference type="InterPro" id="IPR050181">
    <property type="entry name" value="Cold_shock_domain"/>
</dbReference>
<reference evidence="6" key="3">
    <citation type="submission" date="2016-10" db="EMBL/GenBank/DDBJ databases">
        <authorList>
            <person name="de Groot N.N."/>
        </authorList>
    </citation>
    <scope>NUCLEOTIDE SEQUENCE [LARGE SCALE GENOMIC DNA]</scope>
    <source>
        <strain evidence="6">CGMCC 4.6825</strain>
    </source>
</reference>
<name>A0A1E7K0W7_9ACTN</name>
<reference evidence="5 7" key="1">
    <citation type="journal article" date="2016" name="Front. Microbiol.">
        <title>Comparative Genomics Analysis of Streptomyces Species Reveals Their Adaptation to the Marine Environment and Their Diversity at the Genomic Level.</title>
        <authorList>
            <person name="Tian X."/>
            <person name="Zhang Z."/>
            <person name="Yang T."/>
            <person name="Chen M."/>
            <person name="Li J."/>
            <person name="Chen F."/>
            <person name="Yang J."/>
            <person name="Li W."/>
            <person name="Zhang B."/>
            <person name="Zhang Z."/>
            <person name="Wu J."/>
            <person name="Zhang C."/>
            <person name="Long L."/>
            <person name="Xiao J."/>
        </authorList>
    </citation>
    <scope>NUCLEOTIDE SEQUENCE [LARGE SCALE GENOMIC DNA]</scope>
    <source>
        <strain evidence="5 7">SCSIO M10379</strain>
    </source>
</reference>
<comment type="subcellular location">
    <subcellularLocation>
        <location evidence="1 3">Cytoplasm</location>
    </subcellularLocation>
</comment>
<dbReference type="EMBL" id="FOGO01000021">
    <property type="protein sequence ID" value="SES37602.1"/>
    <property type="molecule type" value="Genomic_DNA"/>
</dbReference>
<accession>A0A1E7K0W7</accession>
<dbReference type="RefSeq" id="WP_019354305.1">
    <property type="nucleotide sequence ID" value="NZ_CBDQZE010000017.1"/>
</dbReference>
<evidence type="ECO:0000313" key="7">
    <source>
        <dbReference type="Proteomes" id="UP000175829"/>
    </source>
</evidence>
<dbReference type="Gene3D" id="6.20.370.130">
    <property type="match status" value="1"/>
</dbReference>
<dbReference type="Proteomes" id="UP000175829">
    <property type="component" value="Unassembled WGS sequence"/>
</dbReference>
<gene>
    <name evidence="5" type="ORF">AN217_06385</name>
    <name evidence="6" type="ORF">SAMN05421870_12112</name>
</gene>
<feature type="domain" description="CSD" evidence="4">
    <location>
        <begin position="1"/>
        <end position="66"/>
    </location>
</feature>
<dbReference type="CDD" id="cd04458">
    <property type="entry name" value="CSP_CDS"/>
    <property type="match status" value="1"/>
</dbReference>
<dbReference type="InterPro" id="IPR012156">
    <property type="entry name" value="Cold_shock_CspA"/>
</dbReference>
<dbReference type="SMART" id="SM00357">
    <property type="entry name" value="CSP"/>
    <property type="match status" value="1"/>
</dbReference>
<dbReference type="Gene3D" id="2.40.50.140">
    <property type="entry name" value="Nucleic acid-binding proteins"/>
    <property type="match status" value="1"/>
</dbReference>
<dbReference type="GeneID" id="96262447"/>
<dbReference type="Proteomes" id="UP000182841">
    <property type="component" value="Unassembled WGS sequence"/>
</dbReference>
<dbReference type="PROSITE" id="PS51857">
    <property type="entry name" value="CSD_2"/>
    <property type="match status" value="1"/>
</dbReference>
<dbReference type="PROSITE" id="PS00352">
    <property type="entry name" value="CSD_1"/>
    <property type="match status" value="1"/>
</dbReference>
<evidence type="ECO:0000313" key="8">
    <source>
        <dbReference type="Proteomes" id="UP000182841"/>
    </source>
</evidence>
<dbReference type="PATRIC" id="fig|943816.4.peg.639"/>